<dbReference type="Gene3D" id="3.10.129.10">
    <property type="entry name" value="Hotdog Thioesterase"/>
    <property type="match status" value="1"/>
</dbReference>
<keyword evidence="5" id="KW-1185">Reference proteome</keyword>
<dbReference type="InterPro" id="IPR050563">
    <property type="entry name" value="4-hydroxybenzoyl-CoA_TE"/>
</dbReference>
<name>A0ABT9XFA4_9BACL</name>
<dbReference type="EC" id="3.1.2.-" evidence="4"/>
<sequence length="142" mass="16077">MRMFTYELTVAFSDCDGLGHVNHAKYFTYMEEARRDVFRLFNPTLALDRWNLIAASARCDFLAQVKYAETLTVHTWVSRLGNSSFVVDHAIWNAAHQCVARGQTTLIAFDYATQKSTPLRPEVREALSRHTTPPEGVPALNA</sequence>
<comment type="similarity">
    <text evidence="1">Belongs to the 4-hydroxybenzoyl-CoA thioesterase family.</text>
</comment>
<keyword evidence="2 4" id="KW-0378">Hydrolase</keyword>
<dbReference type="PANTHER" id="PTHR31793:SF27">
    <property type="entry name" value="NOVEL THIOESTERASE SUPERFAMILY DOMAIN AND SAPOSIN A-TYPE DOMAIN CONTAINING PROTEIN (0610012H03RIK)"/>
    <property type="match status" value="1"/>
</dbReference>
<dbReference type="SUPFAM" id="SSF54637">
    <property type="entry name" value="Thioesterase/thiol ester dehydrase-isomerase"/>
    <property type="match status" value="1"/>
</dbReference>
<organism evidence="4 5">
    <name type="scientific">Alicyclobacillus cycloheptanicus</name>
    <dbReference type="NCBI Taxonomy" id="1457"/>
    <lineage>
        <taxon>Bacteria</taxon>
        <taxon>Bacillati</taxon>
        <taxon>Bacillota</taxon>
        <taxon>Bacilli</taxon>
        <taxon>Bacillales</taxon>
        <taxon>Alicyclobacillaceae</taxon>
        <taxon>Alicyclobacillus</taxon>
    </lineage>
</organism>
<reference evidence="4 5" key="1">
    <citation type="submission" date="2023-07" db="EMBL/GenBank/DDBJ databases">
        <title>Genomic Encyclopedia of Type Strains, Phase IV (KMG-IV): sequencing the most valuable type-strain genomes for metagenomic binning, comparative biology and taxonomic classification.</title>
        <authorList>
            <person name="Goeker M."/>
        </authorList>
    </citation>
    <scope>NUCLEOTIDE SEQUENCE [LARGE SCALE GENOMIC DNA]</scope>
    <source>
        <strain evidence="4 5">DSM 4006</strain>
    </source>
</reference>
<evidence type="ECO:0000256" key="1">
    <source>
        <dbReference type="ARBA" id="ARBA00005953"/>
    </source>
</evidence>
<protein>
    <submittedName>
        <fullName evidence="4">Acyl-CoA thioester hydrolase</fullName>
        <ecNumber evidence="4">3.1.2.-</ecNumber>
    </submittedName>
</protein>
<feature type="region of interest" description="Disordered" evidence="3">
    <location>
        <begin position="120"/>
        <end position="142"/>
    </location>
</feature>
<dbReference type="InterPro" id="IPR029069">
    <property type="entry name" value="HotDog_dom_sf"/>
</dbReference>
<evidence type="ECO:0000313" key="4">
    <source>
        <dbReference type="EMBL" id="MDQ0188980.1"/>
    </source>
</evidence>
<dbReference type="PANTHER" id="PTHR31793">
    <property type="entry name" value="4-HYDROXYBENZOYL-COA THIOESTERASE FAMILY MEMBER"/>
    <property type="match status" value="1"/>
</dbReference>
<dbReference type="GO" id="GO:0016787">
    <property type="term" value="F:hydrolase activity"/>
    <property type="evidence" value="ECO:0007669"/>
    <property type="project" value="UniProtKB-KW"/>
</dbReference>
<accession>A0ABT9XFA4</accession>
<comment type="caution">
    <text evidence="4">The sequence shown here is derived from an EMBL/GenBank/DDBJ whole genome shotgun (WGS) entry which is preliminary data.</text>
</comment>
<dbReference type="RefSeq" id="WP_274456430.1">
    <property type="nucleotide sequence ID" value="NZ_CP067097.1"/>
</dbReference>
<evidence type="ECO:0000256" key="2">
    <source>
        <dbReference type="ARBA" id="ARBA00022801"/>
    </source>
</evidence>
<evidence type="ECO:0000256" key="3">
    <source>
        <dbReference type="SAM" id="MobiDB-lite"/>
    </source>
</evidence>
<dbReference type="EMBL" id="JAUSTP010000003">
    <property type="protein sequence ID" value="MDQ0188980.1"/>
    <property type="molecule type" value="Genomic_DNA"/>
</dbReference>
<evidence type="ECO:0000313" key="5">
    <source>
        <dbReference type="Proteomes" id="UP001232973"/>
    </source>
</evidence>
<dbReference type="Pfam" id="PF13279">
    <property type="entry name" value="4HBT_2"/>
    <property type="match status" value="1"/>
</dbReference>
<dbReference type="Proteomes" id="UP001232973">
    <property type="component" value="Unassembled WGS sequence"/>
</dbReference>
<gene>
    <name evidence="4" type="ORF">J2S03_000794</name>
</gene>
<proteinExistence type="inferred from homology"/>
<dbReference type="CDD" id="cd00586">
    <property type="entry name" value="4HBT"/>
    <property type="match status" value="1"/>
</dbReference>